<dbReference type="PATRIC" id="fig|662479.7.peg.664"/>
<feature type="transmembrane region" description="Helical" evidence="1">
    <location>
        <begin position="140"/>
        <end position="163"/>
    </location>
</feature>
<feature type="transmembrane region" description="Helical" evidence="1">
    <location>
        <begin position="109"/>
        <end position="128"/>
    </location>
</feature>
<feature type="transmembrane region" description="Helical" evidence="1">
    <location>
        <begin position="43"/>
        <end position="62"/>
    </location>
</feature>
<dbReference type="AlphaFoldDB" id="M0IL29"/>
<keyword evidence="1" id="KW-0472">Membrane</keyword>
<evidence type="ECO:0000313" key="2">
    <source>
        <dbReference type="EMBL" id="ELZ96752.1"/>
    </source>
</evidence>
<dbReference type="Proteomes" id="UP000011550">
    <property type="component" value="Unassembled WGS sequence"/>
</dbReference>
<sequence length="638" mass="69050">MPNLPNRERISKWLEHRQLDRVAATLAFVFALLTLPLRFVVPHIYTTTLPVTLAVAAGVYLWTTRREGELDYPFPTVSQTGGAVLESLVLFGVAGLFSIGAVWGERATAFFYLASVVGALVLVQIVFVSDRALRPGVVLVELLALSTAVRFVGLFSVAGFVGIDVWTHMEFVETIRSQGTLSVLETKYIAAPLYHLLVSAVADTAGVSLRNALYVSVGAVAVFASVFVYFGARRFLTSRWALFATALFMLSSQVVRWGLNLKPTSLGLAFFVPAMVVLVRVLQDDFHVHDVLLFCFFAVAITVTNQVAAFILLTVVGVALLTQLVATSDRFVPSSQPTNTVGLFAFTGGVITFDWSLTPYGEGTFTSVMLRRLRDTLFGGADRALEVSSSKNVASTAGSADTAFVEKIIAYIDVFGFLLLLCLAGVGGLYLLRRQQRSHAGIFHLGTISFMALFVLVLPILGLSLFLPGRWYAFMYVPMVVGGALGVRHAVYHLDPRVTAAALVLLAVAAPGIMLVAGPATPDNPVFDSKQQRYAFTESEVDAVQTIGDVTNEETPPIFTDAPYTAVFRRTGAHLAAQMTVPPGESATDDLVVYRSYQTSGAPLHTDSARLASVSRSQVCGPARNKLYSNEDVLLCQY</sequence>
<feature type="transmembrane region" description="Helical" evidence="1">
    <location>
        <begin position="408"/>
        <end position="431"/>
    </location>
</feature>
<keyword evidence="3" id="KW-1185">Reference proteome</keyword>
<feature type="transmembrane region" description="Helical" evidence="1">
    <location>
        <begin position="265"/>
        <end position="282"/>
    </location>
</feature>
<evidence type="ECO:0008006" key="4">
    <source>
        <dbReference type="Google" id="ProtNLM"/>
    </source>
</evidence>
<feature type="transmembrane region" description="Helical" evidence="1">
    <location>
        <begin position="21"/>
        <end position="37"/>
    </location>
</feature>
<evidence type="ECO:0000256" key="1">
    <source>
        <dbReference type="SAM" id="Phobius"/>
    </source>
</evidence>
<proteinExistence type="predicted"/>
<keyword evidence="1" id="KW-1133">Transmembrane helix</keyword>
<keyword evidence="1" id="KW-0812">Transmembrane</keyword>
<protein>
    <recommendedName>
        <fullName evidence="4">Glycosyltransferase RgtA/B/C/D-like domain-containing protein</fullName>
    </recommendedName>
</protein>
<feature type="transmembrane region" description="Helical" evidence="1">
    <location>
        <begin position="83"/>
        <end position="103"/>
    </location>
</feature>
<reference evidence="2 3" key="1">
    <citation type="journal article" date="2014" name="PLoS Genet.">
        <title>Phylogenetically driven sequencing of extremely halophilic archaea reveals strategies for static and dynamic osmo-response.</title>
        <authorList>
            <person name="Becker E.A."/>
            <person name="Seitzer P.M."/>
            <person name="Tritt A."/>
            <person name="Larsen D."/>
            <person name="Krusor M."/>
            <person name="Yao A.I."/>
            <person name="Wu D."/>
            <person name="Madern D."/>
            <person name="Eisen J.A."/>
            <person name="Darling A.E."/>
            <person name="Facciotti M.T."/>
        </authorList>
    </citation>
    <scope>NUCLEOTIDE SEQUENCE [LARGE SCALE GENOMIC DNA]</scope>
    <source>
        <strain evidence="2 3">ATCC BAA-1512</strain>
    </source>
</reference>
<organism evidence="2 3">
    <name type="scientific">Haloferax mucosum ATCC BAA-1512</name>
    <dbReference type="NCBI Taxonomy" id="662479"/>
    <lineage>
        <taxon>Archaea</taxon>
        <taxon>Methanobacteriati</taxon>
        <taxon>Methanobacteriota</taxon>
        <taxon>Stenosarchaea group</taxon>
        <taxon>Halobacteria</taxon>
        <taxon>Halobacteriales</taxon>
        <taxon>Haloferacaceae</taxon>
        <taxon>Haloferax</taxon>
    </lineage>
</organism>
<feature type="transmembrane region" description="Helical" evidence="1">
    <location>
        <begin position="212"/>
        <end position="232"/>
    </location>
</feature>
<comment type="caution">
    <text evidence="2">The sequence shown here is derived from an EMBL/GenBank/DDBJ whole genome shotgun (WGS) entry which is preliminary data.</text>
</comment>
<dbReference type="EMBL" id="AOLN01000006">
    <property type="protein sequence ID" value="ELZ96752.1"/>
    <property type="molecule type" value="Genomic_DNA"/>
</dbReference>
<feature type="transmembrane region" description="Helical" evidence="1">
    <location>
        <begin position="443"/>
        <end position="467"/>
    </location>
</feature>
<dbReference type="OrthoDB" id="110868at2157"/>
<feature type="transmembrane region" description="Helical" evidence="1">
    <location>
        <begin position="473"/>
        <end position="491"/>
    </location>
</feature>
<dbReference type="RefSeq" id="WP_008318201.1">
    <property type="nucleotide sequence ID" value="NZ_AOLN01000006.1"/>
</dbReference>
<accession>M0IL29</accession>
<name>M0IL29_9EURY</name>
<feature type="transmembrane region" description="Helical" evidence="1">
    <location>
        <begin position="291"/>
        <end position="321"/>
    </location>
</feature>
<evidence type="ECO:0000313" key="3">
    <source>
        <dbReference type="Proteomes" id="UP000011550"/>
    </source>
</evidence>
<feature type="transmembrane region" description="Helical" evidence="1">
    <location>
        <begin position="498"/>
        <end position="520"/>
    </location>
</feature>
<gene>
    <name evidence="2" type="ORF">C440_03223</name>
</gene>